<dbReference type="KEGG" id="mehf:MmiHf6_10520"/>
<proteinExistence type="predicted"/>
<dbReference type="InterPro" id="IPR053916">
    <property type="entry name" value="DUF6978"/>
</dbReference>
<evidence type="ECO:0000313" key="1">
    <source>
        <dbReference type="EMBL" id="WNY23737.1"/>
    </source>
</evidence>
<keyword evidence="2" id="KW-1185">Reference proteome</keyword>
<evidence type="ECO:0008006" key="3">
    <source>
        <dbReference type="Google" id="ProtNLM"/>
    </source>
</evidence>
<dbReference type="AlphaFoldDB" id="A0AA96ZUG1"/>
<dbReference type="Pfam" id="PF22398">
    <property type="entry name" value="DUF6978"/>
    <property type="match status" value="1"/>
</dbReference>
<evidence type="ECO:0000313" key="2">
    <source>
        <dbReference type="Proteomes" id="UP001302978"/>
    </source>
</evidence>
<dbReference type="GeneID" id="85195604"/>
<name>A0AA96ZUG1_9EURY</name>
<organism evidence="1 2">
    <name type="scientific">Methanimicrococcus hongohii</name>
    <dbReference type="NCBI Taxonomy" id="3028295"/>
    <lineage>
        <taxon>Archaea</taxon>
        <taxon>Methanobacteriati</taxon>
        <taxon>Methanobacteriota</taxon>
        <taxon>Stenosarchaea group</taxon>
        <taxon>Methanomicrobia</taxon>
        <taxon>Methanosarcinales</taxon>
        <taxon>Methanosarcinaceae</taxon>
        <taxon>Methanimicrococcus</taxon>
    </lineage>
</organism>
<protein>
    <recommendedName>
        <fullName evidence="3">Lj965 prophage protein</fullName>
    </recommendedName>
</protein>
<dbReference type="EMBL" id="CP131059">
    <property type="protein sequence ID" value="WNY23737.1"/>
    <property type="molecule type" value="Genomic_DNA"/>
</dbReference>
<accession>A0AA96ZUG1</accession>
<gene>
    <name evidence="1" type="ORF">MmiHf6_10520</name>
</gene>
<reference evidence="1 2" key="1">
    <citation type="submission" date="2023-07" db="EMBL/GenBank/DDBJ databases">
        <title>Closed genoem sequence of Methanomicrococcus sp. Hf6.</title>
        <authorList>
            <person name="Poehlein A."/>
            <person name="Protasov E."/>
            <person name="Platt K."/>
            <person name="Reeh H."/>
            <person name="Daniel R."/>
            <person name="Brune A."/>
        </authorList>
    </citation>
    <scope>NUCLEOTIDE SEQUENCE [LARGE SCALE GENOMIC DNA]</scope>
    <source>
        <strain evidence="1 2">Hf6</strain>
    </source>
</reference>
<dbReference type="RefSeq" id="WP_316556884.1">
    <property type="nucleotide sequence ID" value="NZ_CP131059.1"/>
</dbReference>
<dbReference type="Proteomes" id="UP001302978">
    <property type="component" value="Chromosome"/>
</dbReference>
<sequence>MSTLTNEEAKNYCRMEKKYLGNNMFYMPGEVHIPLHSVDRECEFILTVRINRVELTKASFQNRVRKSVVLLRIDLGGRMHRNPNHEDVPCPHIHIYKDGYDARWAYPLPSEFSDPSDAFKTLQEFMDYCNITLKPPIQKGLELY</sequence>